<reference evidence="5" key="2">
    <citation type="submission" date="2010-07" db="EMBL/GenBank/DDBJ databases">
        <authorList>
            <consortium name="The Broad Institute Genome Sequencing Platform"/>
            <consortium name="Broad Institute Genome Sequencing Center for Infectious Disease"/>
            <person name="Ma L.-J."/>
            <person name="Dead R."/>
            <person name="Young S."/>
            <person name="Zeng Q."/>
            <person name="Koehrsen M."/>
            <person name="Alvarado L."/>
            <person name="Berlin A."/>
            <person name="Chapman S.B."/>
            <person name="Chen Z."/>
            <person name="Freedman E."/>
            <person name="Gellesch M."/>
            <person name="Goldberg J."/>
            <person name="Griggs A."/>
            <person name="Gujja S."/>
            <person name="Heilman E.R."/>
            <person name="Heiman D."/>
            <person name="Hepburn T."/>
            <person name="Howarth C."/>
            <person name="Jen D."/>
            <person name="Larson L."/>
            <person name="Mehta T."/>
            <person name="Neiman D."/>
            <person name="Pearson M."/>
            <person name="Roberts A."/>
            <person name="Saif S."/>
            <person name="Shea T."/>
            <person name="Shenoy N."/>
            <person name="Sisk P."/>
            <person name="Stolte C."/>
            <person name="Sykes S."/>
            <person name="Walk T."/>
            <person name="White J."/>
            <person name="Yandava C."/>
            <person name="Haas B."/>
            <person name="Nusbaum C."/>
            <person name="Birren B."/>
        </authorList>
    </citation>
    <scope>NUCLEOTIDE SEQUENCE</scope>
    <source>
        <strain evidence="5">R3-111a-1</strain>
    </source>
</reference>
<proteinExistence type="predicted"/>
<dbReference type="InterPro" id="IPR057654">
    <property type="entry name" value="Znf-CCCH_tandem"/>
</dbReference>
<dbReference type="OrthoDB" id="2270193at2759"/>
<gene>
    <name evidence="6" type="primary">20342929</name>
    <name evidence="5" type="ORF">GGTG_02471</name>
</gene>
<dbReference type="GeneID" id="20342929"/>
<feature type="compositionally biased region" description="Polar residues" evidence="2">
    <location>
        <begin position="344"/>
        <end position="356"/>
    </location>
</feature>
<protein>
    <recommendedName>
        <fullName evidence="8">C3H1-type domain-containing protein</fullName>
    </recommendedName>
</protein>
<reference evidence="5" key="3">
    <citation type="submission" date="2010-09" db="EMBL/GenBank/DDBJ databases">
        <title>Annotation of Gaeumannomyces graminis var. tritici R3-111a-1.</title>
        <authorList>
            <consortium name="The Broad Institute Genome Sequencing Platform"/>
            <person name="Ma L.-J."/>
            <person name="Dead R."/>
            <person name="Young S.K."/>
            <person name="Zeng Q."/>
            <person name="Gargeya S."/>
            <person name="Fitzgerald M."/>
            <person name="Haas B."/>
            <person name="Abouelleil A."/>
            <person name="Alvarado L."/>
            <person name="Arachchi H.M."/>
            <person name="Berlin A."/>
            <person name="Brown A."/>
            <person name="Chapman S.B."/>
            <person name="Chen Z."/>
            <person name="Dunbar C."/>
            <person name="Freedman E."/>
            <person name="Gearin G."/>
            <person name="Gellesch M."/>
            <person name="Goldberg J."/>
            <person name="Griggs A."/>
            <person name="Gujja S."/>
            <person name="Heiman D."/>
            <person name="Howarth C."/>
            <person name="Larson L."/>
            <person name="Lui A."/>
            <person name="MacDonald P.J.P."/>
            <person name="Mehta T."/>
            <person name="Montmayeur A."/>
            <person name="Murphy C."/>
            <person name="Neiman D."/>
            <person name="Pearson M."/>
            <person name="Priest M."/>
            <person name="Roberts A."/>
            <person name="Saif S."/>
            <person name="Shea T."/>
            <person name="Shenoy N."/>
            <person name="Sisk P."/>
            <person name="Stolte C."/>
            <person name="Sykes S."/>
            <person name="Yandava C."/>
            <person name="Wortman J."/>
            <person name="Nusbaum C."/>
            <person name="Birren B."/>
        </authorList>
    </citation>
    <scope>NUCLEOTIDE SEQUENCE</scope>
    <source>
        <strain evidence="5">R3-111a-1</strain>
    </source>
</reference>
<feature type="domain" description="Tandem CCCH zinc finger" evidence="4">
    <location>
        <begin position="428"/>
        <end position="477"/>
    </location>
</feature>
<dbReference type="HOGENOM" id="CLU_031811_0_0_1"/>
<evidence type="ECO:0000256" key="1">
    <source>
        <dbReference type="SAM" id="Coils"/>
    </source>
</evidence>
<reference evidence="6" key="5">
    <citation type="submission" date="2018-04" db="UniProtKB">
        <authorList>
            <consortium name="EnsemblFungi"/>
        </authorList>
    </citation>
    <scope>IDENTIFICATION</scope>
    <source>
        <strain evidence="6">R3-111a-1</strain>
    </source>
</reference>
<reference evidence="6" key="4">
    <citation type="journal article" date="2015" name="G3 (Bethesda)">
        <title>Genome sequences of three phytopathogenic species of the Magnaporthaceae family of fungi.</title>
        <authorList>
            <person name="Okagaki L.H."/>
            <person name="Nunes C.C."/>
            <person name="Sailsbery J."/>
            <person name="Clay B."/>
            <person name="Brown D."/>
            <person name="John T."/>
            <person name="Oh Y."/>
            <person name="Young N."/>
            <person name="Fitzgerald M."/>
            <person name="Haas B.J."/>
            <person name="Zeng Q."/>
            <person name="Young S."/>
            <person name="Adiconis X."/>
            <person name="Fan L."/>
            <person name="Levin J.Z."/>
            <person name="Mitchell T.K."/>
            <person name="Okubara P.A."/>
            <person name="Farman M.L."/>
            <person name="Kohn L.M."/>
            <person name="Birren B."/>
            <person name="Ma L.-J."/>
            <person name="Dean R.A."/>
        </authorList>
    </citation>
    <scope>NUCLEOTIDE SEQUENCE</scope>
    <source>
        <strain evidence="6">R3-111a-1</strain>
    </source>
</reference>
<dbReference type="PANTHER" id="PTHR37543">
    <property type="entry name" value="CCCH ZINC FINGER DNA BINDING PROTEIN (AFU_ORTHOLOGUE AFUA_5G12760)"/>
    <property type="match status" value="1"/>
</dbReference>
<keyword evidence="7" id="KW-1185">Reference proteome</keyword>
<dbReference type="RefSeq" id="XP_009218507.1">
    <property type="nucleotide sequence ID" value="XM_009220243.1"/>
</dbReference>
<evidence type="ECO:0000313" key="6">
    <source>
        <dbReference type="EnsemblFungi" id="EJT82498"/>
    </source>
</evidence>
<dbReference type="Pfam" id="PF25543">
    <property type="entry name" value="zf-CCCH_tandem"/>
    <property type="match status" value="1"/>
</dbReference>
<organism evidence="5">
    <name type="scientific">Gaeumannomyces tritici (strain R3-111a-1)</name>
    <name type="common">Wheat and barley take-all root rot fungus</name>
    <name type="synonym">Gaeumannomyces graminis var. tritici</name>
    <dbReference type="NCBI Taxonomy" id="644352"/>
    <lineage>
        <taxon>Eukaryota</taxon>
        <taxon>Fungi</taxon>
        <taxon>Dikarya</taxon>
        <taxon>Ascomycota</taxon>
        <taxon>Pezizomycotina</taxon>
        <taxon>Sordariomycetes</taxon>
        <taxon>Sordariomycetidae</taxon>
        <taxon>Magnaporthales</taxon>
        <taxon>Magnaporthaceae</taxon>
        <taxon>Gaeumannomyces</taxon>
    </lineage>
</organism>
<feature type="compositionally biased region" description="Low complexity" evidence="2">
    <location>
        <begin position="333"/>
        <end position="342"/>
    </location>
</feature>
<evidence type="ECO:0000313" key="5">
    <source>
        <dbReference type="EMBL" id="EJT82498.1"/>
    </source>
</evidence>
<dbReference type="EMBL" id="GL385395">
    <property type="protein sequence ID" value="EJT82498.1"/>
    <property type="molecule type" value="Genomic_DNA"/>
</dbReference>
<dbReference type="eggNOG" id="ENOG502SM7V">
    <property type="taxonomic scope" value="Eukaryota"/>
</dbReference>
<feature type="coiled-coil region" evidence="1">
    <location>
        <begin position="53"/>
        <end position="87"/>
    </location>
</feature>
<dbReference type="AlphaFoldDB" id="J3NMG7"/>
<evidence type="ECO:0000256" key="2">
    <source>
        <dbReference type="SAM" id="MobiDB-lite"/>
    </source>
</evidence>
<evidence type="ECO:0008006" key="8">
    <source>
        <dbReference type="Google" id="ProtNLM"/>
    </source>
</evidence>
<evidence type="ECO:0000259" key="3">
    <source>
        <dbReference type="Pfam" id="PF25540"/>
    </source>
</evidence>
<feature type="region of interest" description="Disordered" evidence="2">
    <location>
        <begin position="321"/>
        <end position="368"/>
    </location>
</feature>
<keyword evidence="1" id="KW-0175">Coiled coil</keyword>
<dbReference type="Proteomes" id="UP000006039">
    <property type="component" value="Unassembled WGS sequence"/>
</dbReference>
<reference evidence="7" key="1">
    <citation type="submission" date="2010-07" db="EMBL/GenBank/DDBJ databases">
        <title>The genome sequence of Gaeumannomyces graminis var. tritici strain R3-111a-1.</title>
        <authorList>
            <consortium name="The Broad Institute Genome Sequencing Platform"/>
            <person name="Ma L.-J."/>
            <person name="Dead R."/>
            <person name="Young S."/>
            <person name="Zeng Q."/>
            <person name="Koehrsen M."/>
            <person name="Alvarado L."/>
            <person name="Berlin A."/>
            <person name="Chapman S.B."/>
            <person name="Chen Z."/>
            <person name="Freedman E."/>
            <person name="Gellesch M."/>
            <person name="Goldberg J."/>
            <person name="Griggs A."/>
            <person name="Gujja S."/>
            <person name="Heilman E.R."/>
            <person name="Heiman D."/>
            <person name="Hepburn T."/>
            <person name="Howarth C."/>
            <person name="Jen D."/>
            <person name="Larson L."/>
            <person name="Mehta T."/>
            <person name="Neiman D."/>
            <person name="Pearson M."/>
            <person name="Roberts A."/>
            <person name="Saif S."/>
            <person name="Shea T."/>
            <person name="Shenoy N."/>
            <person name="Sisk P."/>
            <person name="Stolte C."/>
            <person name="Sykes S."/>
            <person name="Walk T."/>
            <person name="White J."/>
            <person name="Yandava C."/>
            <person name="Haas B."/>
            <person name="Nusbaum C."/>
            <person name="Birren B."/>
        </authorList>
    </citation>
    <scope>NUCLEOTIDE SEQUENCE [LARGE SCALE GENOMIC DNA]</scope>
    <source>
        <strain evidence="7">R3-111a-1</strain>
    </source>
</reference>
<dbReference type="EnsemblFungi" id="EJT82498">
    <property type="protein sequence ID" value="EJT82498"/>
    <property type="gene ID" value="GGTG_02471"/>
</dbReference>
<dbReference type="InterPro" id="IPR057683">
    <property type="entry name" value="DUF7923"/>
</dbReference>
<evidence type="ECO:0000259" key="4">
    <source>
        <dbReference type="Pfam" id="PF25543"/>
    </source>
</evidence>
<dbReference type="STRING" id="644352.J3NMG7"/>
<evidence type="ECO:0000313" key="7">
    <source>
        <dbReference type="Proteomes" id="UP000006039"/>
    </source>
</evidence>
<dbReference type="VEuPathDB" id="FungiDB:GGTG_02471"/>
<name>J3NMG7_GAET3</name>
<feature type="domain" description="DUF7923" evidence="3">
    <location>
        <begin position="103"/>
        <end position="291"/>
    </location>
</feature>
<dbReference type="PANTHER" id="PTHR37543:SF1">
    <property type="entry name" value="CCCH ZINC FINGER DNA BINDING PROTEIN (AFU_ORTHOLOGUE AFUA_5G12760)"/>
    <property type="match status" value="1"/>
</dbReference>
<sequence length="480" mass="52509">MGSRCPLWFSPVACSKNAPDPTNTMEEPDKQLEELLASWQTCKSQDEQKNAVIQALFTRVGDLKDNLKQMERSLKEERMLKDLYRKNLEDATSSNKSLVQAKERCSFALVLVDGDCMLFQDEFIKGGFDGGRRAAQSLKQGVKSQLDALADEGKDPRLQVVVRVYANLKGLAKVYKDTCTIFPDVPSASVDEFVRGFNMLDPLCDFIDAGNGKECADEKIKALFRLGLDDVHCRQILFGASADNGYARLLGQHVGDDAVCGRITLLQGPPFAHELALIKNRFRVATMDGVFRREKLSLHLTPPATPSSDYVCNAAPASAKPASSDVAAREKSPPQATAAAPPSGDTNQTPTSSNGDGSAAPLGKVRKNRHGQRVDLPIECSAKDLNRMKNRQLCHSFHLLGECSWMEKFGDCKNKHGERVYGPWVHTLQAVARLSCCNRGLNCADPKCLAGHSCPTPECPGPAKGCRFSRAMHNVDATPL</sequence>
<dbReference type="Pfam" id="PF25540">
    <property type="entry name" value="DUF7923"/>
    <property type="match status" value="1"/>
</dbReference>
<accession>J3NMG7</accession>